<accession>A0A8D7AYY0</accession>
<keyword evidence="1" id="KW-0479">Metal-binding</keyword>
<organism evidence="3">
    <name type="scientific">Musa acuminata subsp. malaccensis</name>
    <name type="common">Wild banana</name>
    <name type="synonym">Musa malaccensis</name>
    <dbReference type="NCBI Taxonomy" id="214687"/>
    <lineage>
        <taxon>Eukaryota</taxon>
        <taxon>Viridiplantae</taxon>
        <taxon>Streptophyta</taxon>
        <taxon>Embryophyta</taxon>
        <taxon>Tracheophyta</taxon>
        <taxon>Spermatophyta</taxon>
        <taxon>Magnoliopsida</taxon>
        <taxon>Liliopsida</taxon>
        <taxon>Zingiberales</taxon>
        <taxon>Musaceae</taxon>
        <taxon>Musa</taxon>
    </lineage>
</organism>
<dbReference type="GO" id="GO:0003676">
    <property type="term" value="F:nucleic acid binding"/>
    <property type="evidence" value="ECO:0007669"/>
    <property type="project" value="InterPro"/>
</dbReference>
<protein>
    <submittedName>
        <fullName evidence="3">(wild Malaysian banana) hypothetical protein</fullName>
    </submittedName>
</protein>
<dbReference type="PROSITE" id="PS50158">
    <property type="entry name" value="ZF_CCHC"/>
    <property type="match status" value="1"/>
</dbReference>
<evidence type="ECO:0000313" key="3">
    <source>
        <dbReference type="EMBL" id="CAG1856941.1"/>
    </source>
</evidence>
<dbReference type="SUPFAM" id="SSF57756">
    <property type="entry name" value="Retrovirus zinc finger-like domains"/>
    <property type="match status" value="1"/>
</dbReference>
<dbReference type="AlphaFoldDB" id="A0A8D7AYY0"/>
<dbReference type="InterPro" id="IPR036875">
    <property type="entry name" value="Znf_CCHC_sf"/>
</dbReference>
<name>A0A8D7AYY0_MUSAM</name>
<dbReference type="EMBL" id="HG996473">
    <property type="protein sequence ID" value="CAG1856941.1"/>
    <property type="molecule type" value="Genomic_DNA"/>
</dbReference>
<feature type="domain" description="CCHC-type" evidence="2">
    <location>
        <begin position="114"/>
        <end position="129"/>
    </location>
</feature>
<dbReference type="GO" id="GO:0008270">
    <property type="term" value="F:zinc ion binding"/>
    <property type="evidence" value="ECO:0007669"/>
    <property type="project" value="UniProtKB-KW"/>
</dbReference>
<keyword evidence="1" id="KW-0862">Zinc</keyword>
<dbReference type="Pfam" id="PF00098">
    <property type="entry name" value="zf-CCHC"/>
    <property type="match status" value="1"/>
</dbReference>
<sequence length="136" mass="16379">MGTGRRSLRFIQRGKLQIQWLPKQFGGGEMNLDPWFSISLCLDCRRMLLRFAWRRGERQANPRLLSQTVNFSDIRCDIPELNGDNYKIWKERVLLHLGWMDIDYAIRKDKPPICFFCKRKGHMKKECTKFQQWLEK</sequence>
<reference evidence="3" key="1">
    <citation type="submission" date="2021-03" db="EMBL/GenBank/DDBJ databases">
        <authorList>
            <consortium name="Genoscope - CEA"/>
            <person name="William W."/>
        </authorList>
    </citation>
    <scope>NUCLEOTIDE SEQUENCE</scope>
    <source>
        <strain evidence="3">Doubled-haploid Pahang</strain>
    </source>
</reference>
<feature type="non-terminal residue" evidence="3">
    <location>
        <position position="1"/>
    </location>
</feature>
<proteinExistence type="predicted"/>
<keyword evidence="1" id="KW-0863">Zinc-finger</keyword>
<evidence type="ECO:0000256" key="1">
    <source>
        <dbReference type="PROSITE-ProRule" id="PRU00047"/>
    </source>
</evidence>
<dbReference type="InterPro" id="IPR001878">
    <property type="entry name" value="Znf_CCHC"/>
</dbReference>
<evidence type="ECO:0000259" key="2">
    <source>
        <dbReference type="PROSITE" id="PS50158"/>
    </source>
</evidence>
<gene>
    <name evidence="3" type="ORF">GSMUA_36970.1</name>
</gene>